<name>A0ABW4HFP0_9FLAO</name>
<organism evidence="1 2">
    <name type="scientific">Flavobacterium artemisiae</name>
    <dbReference type="NCBI Taxonomy" id="2126556"/>
    <lineage>
        <taxon>Bacteria</taxon>
        <taxon>Pseudomonadati</taxon>
        <taxon>Bacteroidota</taxon>
        <taxon>Flavobacteriia</taxon>
        <taxon>Flavobacteriales</taxon>
        <taxon>Flavobacteriaceae</taxon>
        <taxon>Flavobacterium</taxon>
    </lineage>
</organism>
<gene>
    <name evidence="1" type="ORF">ACFSC2_15670</name>
</gene>
<accession>A0ABW4HFP0</accession>
<sequence length="147" mass="16970">MSVLSDGYNPAILDVTISIDKRLNDQDRFIFSSPNNIGTAFFFRDKIQPTRKDVTNIKDRIDENFSWCLNHLAAFNNAPDIFKNNYHTENLSQLVEKVKKSIFDVTDLWDVTSYEYLIDSGDGSLVRVLFIHSDNKSLILDFGNYIH</sequence>
<evidence type="ECO:0000313" key="2">
    <source>
        <dbReference type="Proteomes" id="UP001597138"/>
    </source>
</evidence>
<dbReference type="RefSeq" id="WP_379814440.1">
    <property type="nucleotide sequence ID" value="NZ_JBHUDZ010000012.1"/>
</dbReference>
<evidence type="ECO:0000313" key="1">
    <source>
        <dbReference type="EMBL" id="MFD1604180.1"/>
    </source>
</evidence>
<reference evidence="2" key="1">
    <citation type="journal article" date="2019" name="Int. J. Syst. Evol. Microbiol.">
        <title>The Global Catalogue of Microorganisms (GCM) 10K type strain sequencing project: providing services to taxonomists for standard genome sequencing and annotation.</title>
        <authorList>
            <consortium name="The Broad Institute Genomics Platform"/>
            <consortium name="The Broad Institute Genome Sequencing Center for Infectious Disease"/>
            <person name="Wu L."/>
            <person name="Ma J."/>
        </authorList>
    </citation>
    <scope>NUCLEOTIDE SEQUENCE [LARGE SCALE GENOMIC DNA]</scope>
    <source>
        <strain evidence="2">CCUG 70865</strain>
    </source>
</reference>
<comment type="caution">
    <text evidence="1">The sequence shown here is derived from an EMBL/GenBank/DDBJ whole genome shotgun (WGS) entry which is preliminary data.</text>
</comment>
<dbReference type="Proteomes" id="UP001597138">
    <property type="component" value="Unassembled WGS sequence"/>
</dbReference>
<keyword evidence="2" id="KW-1185">Reference proteome</keyword>
<proteinExistence type="predicted"/>
<dbReference type="EMBL" id="JBHUDZ010000012">
    <property type="protein sequence ID" value="MFD1604180.1"/>
    <property type="molecule type" value="Genomic_DNA"/>
</dbReference>
<protein>
    <submittedName>
        <fullName evidence="1">Uncharacterized protein</fullName>
    </submittedName>
</protein>